<dbReference type="SMART" id="SM00220">
    <property type="entry name" value="S_TKc"/>
    <property type="match status" value="1"/>
</dbReference>
<keyword evidence="4 10" id="KW-0418">Kinase</keyword>
<keyword evidence="5 6" id="KW-0067">ATP-binding</keyword>
<dbReference type="SUPFAM" id="SSF55073">
    <property type="entry name" value="Nucleotide cyclase"/>
    <property type="match status" value="1"/>
</dbReference>
<dbReference type="GO" id="GO:0009190">
    <property type="term" value="P:cyclic nucleotide biosynthetic process"/>
    <property type="evidence" value="ECO:0007669"/>
    <property type="project" value="InterPro"/>
</dbReference>
<dbReference type="InterPro" id="IPR000719">
    <property type="entry name" value="Prot_kinase_dom"/>
</dbReference>
<evidence type="ECO:0000259" key="8">
    <source>
        <dbReference type="PROSITE" id="PS50011"/>
    </source>
</evidence>
<feature type="domain" description="Guanylate cyclase" evidence="9">
    <location>
        <begin position="1154"/>
        <end position="1268"/>
    </location>
</feature>
<feature type="region of interest" description="Disordered" evidence="7">
    <location>
        <begin position="377"/>
        <end position="406"/>
    </location>
</feature>
<dbReference type="GO" id="GO:0016020">
    <property type="term" value="C:membrane"/>
    <property type="evidence" value="ECO:0007669"/>
    <property type="project" value="UniProtKB-SubCell"/>
</dbReference>
<feature type="binding site" evidence="6">
    <location>
        <position position="442"/>
    </location>
    <ligand>
        <name>ATP</name>
        <dbReference type="ChEBI" id="CHEBI:30616"/>
    </ligand>
</feature>
<evidence type="ECO:0000313" key="10">
    <source>
        <dbReference type="EMBL" id="QDU46811.1"/>
    </source>
</evidence>
<dbReference type="PROSITE" id="PS50011">
    <property type="entry name" value="PROTEIN_KINASE_DOM"/>
    <property type="match status" value="2"/>
</dbReference>
<dbReference type="PROSITE" id="PS00107">
    <property type="entry name" value="PROTEIN_KINASE_ATP"/>
    <property type="match status" value="1"/>
</dbReference>
<evidence type="ECO:0000256" key="3">
    <source>
        <dbReference type="ARBA" id="ARBA00022741"/>
    </source>
</evidence>
<protein>
    <submittedName>
        <fullName evidence="10">Serine/threonine-protein kinase StkP</fullName>
        <ecNumber evidence="10">2.7.11.1</ecNumber>
    </submittedName>
</protein>
<dbReference type="InterPro" id="IPR045983">
    <property type="entry name" value="GUC-dom-containing_N"/>
</dbReference>
<dbReference type="SUPFAM" id="SSF55961">
    <property type="entry name" value="Bet v1-like"/>
    <property type="match status" value="1"/>
</dbReference>
<feature type="domain" description="Protein kinase" evidence="8">
    <location>
        <begin position="110"/>
        <end position="358"/>
    </location>
</feature>
<dbReference type="SUPFAM" id="SSF56112">
    <property type="entry name" value="Protein kinase-like (PK-like)"/>
    <property type="match status" value="2"/>
</dbReference>
<dbReference type="PANTHER" id="PTHR43289:SF6">
    <property type="entry name" value="SERINE_THREONINE-PROTEIN KINASE NEKL-3"/>
    <property type="match status" value="1"/>
</dbReference>
<dbReference type="PROSITE" id="PS50125">
    <property type="entry name" value="GUANYLATE_CYCLASE_2"/>
    <property type="match status" value="1"/>
</dbReference>
<dbReference type="Gene3D" id="3.30.200.20">
    <property type="entry name" value="Phosphorylase Kinase, domain 1"/>
    <property type="match status" value="2"/>
</dbReference>
<comment type="subcellular location">
    <subcellularLocation>
        <location evidence="1">Membrane</location>
        <topology evidence="1">Single-pass membrane protein</topology>
    </subcellularLocation>
</comment>
<keyword evidence="11" id="KW-1185">Reference proteome</keyword>
<dbReference type="InterPro" id="IPR001054">
    <property type="entry name" value="A/G_cyclase"/>
</dbReference>
<dbReference type="GO" id="GO:0005524">
    <property type="term" value="F:ATP binding"/>
    <property type="evidence" value="ECO:0007669"/>
    <property type="project" value="UniProtKB-UniRule"/>
</dbReference>
<dbReference type="GO" id="GO:0004674">
    <property type="term" value="F:protein serine/threonine kinase activity"/>
    <property type="evidence" value="ECO:0007669"/>
    <property type="project" value="UniProtKB-EC"/>
</dbReference>
<dbReference type="InterPro" id="IPR017441">
    <property type="entry name" value="Protein_kinase_ATP_BS"/>
</dbReference>
<proteinExistence type="predicted"/>
<evidence type="ECO:0000259" key="9">
    <source>
        <dbReference type="PROSITE" id="PS50125"/>
    </source>
</evidence>
<dbReference type="Proteomes" id="UP000319383">
    <property type="component" value="Chromosome"/>
</dbReference>
<evidence type="ECO:0000256" key="1">
    <source>
        <dbReference type="ARBA" id="ARBA00004167"/>
    </source>
</evidence>
<dbReference type="CDD" id="cd14014">
    <property type="entry name" value="STKc_PknB_like"/>
    <property type="match status" value="1"/>
</dbReference>
<dbReference type="PANTHER" id="PTHR43289">
    <property type="entry name" value="MITOGEN-ACTIVATED PROTEIN KINASE KINASE KINASE 20-RELATED"/>
    <property type="match status" value="1"/>
</dbReference>
<evidence type="ECO:0000256" key="4">
    <source>
        <dbReference type="ARBA" id="ARBA00022777"/>
    </source>
</evidence>
<dbReference type="InterPro" id="IPR008271">
    <property type="entry name" value="Ser/Thr_kinase_AS"/>
</dbReference>
<dbReference type="EMBL" id="CP036276">
    <property type="protein sequence ID" value="QDU46811.1"/>
    <property type="molecule type" value="Genomic_DNA"/>
</dbReference>
<dbReference type="Pfam" id="PF00069">
    <property type="entry name" value="Pkinase"/>
    <property type="match status" value="2"/>
</dbReference>
<dbReference type="PROSITE" id="PS00108">
    <property type="entry name" value="PROTEIN_KINASE_ST"/>
    <property type="match status" value="1"/>
</dbReference>
<evidence type="ECO:0000256" key="7">
    <source>
        <dbReference type="SAM" id="MobiDB-lite"/>
    </source>
</evidence>
<organism evidence="10 11">
    <name type="scientific">Symmachiella dynata</name>
    <dbReference type="NCBI Taxonomy" id="2527995"/>
    <lineage>
        <taxon>Bacteria</taxon>
        <taxon>Pseudomonadati</taxon>
        <taxon>Planctomycetota</taxon>
        <taxon>Planctomycetia</taxon>
        <taxon>Planctomycetales</taxon>
        <taxon>Planctomycetaceae</taxon>
        <taxon>Symmachiella</taxon>
    </lineage>
</organism>
<feature type="domain" description="Protein kinase" evidence="8">
    <location>
        <begin position="413"/>
        <end position="710"/>
    </location>
</feature>
<dbReference type="Pfam" id="PF19363">
    <property type="entry name" value="DUF5939"/>
    <property type="match status" value="1"/>
</dbReference>
<dbReference type="Gene3D" id="1.10.510.10">
    <property type="entry name" value="Transferase(Phosphotransferase) domain 1"/>
    <property type="match status" value="2"/>
</dbReference>
<dbReference type="Gene3D" id="3.30.70.1230">
    <property type="entry name" value="Nucleotide cyclase"/>
    <property type="match status" value="1"/>
</dbReference>
<dbReference type="EC" id="2.7.11.1" evidence="10"/>
<evidence type="ECO:0000313" key="11">
    <source>
        <dbReference type="Proteomes" id="UP000319383"/>
    </source>
</evidence>
<dbReference type="InterPro" id="IPR011009">
    <property type="entry name" value="Kinase-like_dom_sf"/>
</dbReference>
<accession>A0A517ZWF8</accession>
<sequence length="1320" mass="146007">MTEPLPQNELSLEHELQLDTLCVQFENAWRHGHTTAIEEYLEQSDTVLRPALLKELLLIELDRLRQKGIATDPGDYHRRFPQWAGIVDAAFQEASATDNPPGESATPTEYQIISQLGTSREGLSYRAIRSGDGSEVDIVVLNQLEPTEADRVKKRVRLARQLTHPSVARVLELNLDGDEFSVVLEPAAQERLSDVDLPSTNGDSHQLIDYSCQIVLAISAAHRLGLAHGNLTPASIRVRSDGNLQIDFVRPSSLADRANDETVDTQALTKEVSPPAEADIADDVYSLSAMLVWLFTGEQDQPIERVDQFRAKLQQWIPQSAQSETLIDGLCEAVEHALNSDRSERGTALDICQQLELVARAAGIAWPVEVGEKPTFLDGSAGLSPQQQAEETLDDNRSSRGRAEKHPEQIGRFRIVRKIGAGGMGDVFEAEDSSDGTRVAIKLLSQRILDHPDAIRRFYKEGRLLGEINSPYVTNLVEVNEDVGHHYIAMEYVAGTDLRQLIRYRAPLEERVALSLIADAARGLVGAHELGMIHRDIKPANILLAFEGGNEHFDASLLNPTPQTVKQLRVKLSDFGLARQIDQSESMRMTHTGALLGTPSYMSPEQFANLGDVGQATDIYALGITLFEMLAGKPPFEAGDAASLMNMHCNEPAPPLQRFNPDASEATCAIINRALAKKPQDRYADAAQFLHEVDRLLRGDATAIEVHPHLPPHDPKKIFEEVFEWDLKGSAEDLWPYVSNTDRINCAVGVPSVVYQTGRDERGRLRKYGEFRMAGLQIGWEEHPFEWVEGQRLGILREFSKGPFEWFLSIVELVPLASGGTKLRHTVRINPRGLVGRLVATMEVTVKGKRALDRVYGRIDQSVTGQLSNAPTTDPFIEPQRLSKSGRQRLETRLDALAKHGIDPVTIEHFTEFLRDAPAQELGRIRPLAVARNYGLDGQQFVVSCLYAAREGLLNIGWDILCPTCRISARVTDTLKEIQQHERCEVCDLDFEVDMANSLELIFRAHPEIRAADVGTYCIGGPEHSPHVVVQIRLAAGERSELSPVLSEGEYVLRSAQLDSVHRLRVLPLKGPTHGEIGLSPEVIGPSAHHLRAGRIVLAITNDYDHEIVVRLERRIPLMDVFTAAQAAALPAFRDLFPEESFQSGRLLNVATVTLLAVDLAEVDRLFDELGDAEVYTRVERFQQLVDHNVRLHSGALVHSLGTGALCAFDAPQDAISAVLSLDKDLHRPTNRDLQLQAGIHRGTVLATSESGRLGYFGATTRISEALARQAQPGEVLLTETIAADPLAAALMEQSHLVSEILDLPLPTAQGHRCRRIRLD</sequence>
<evidence type="ECO:0000256" key="6">
    <source>
        <dbReference type="PROSITE-ProRule" id="PRU10141"/>
    </source>
</evidence>
<dbReference type="KEGG" id="sdyn:Mal52_53330"/>
<dbReference type="RefSeq" id="WP_145379336.1">
    <property type="nucleotide sequence ID" value="NZ_CP036276.1"/>
</dbReference>
<name>A0A517ZWF8_9PLAN</name>
<feature type="compositionally biased region" description="Basic and acidic residues" evidence="7">
    <location>
        <begin position="394"/>
        <end position="406"/>
    </location>
</feature>
<keyword evidence="2 10" id="KW-0808">Transferase</keyword>
<dbReference type="InterPro" id="IPR029787">
    <property type="entry name" value="Nucleotide_cyclase"/>
</dbReference>
<dbReference type="GO" id="GO:0004016">
    <property type="term" value="F:adenylate cyclase activity"/>
    <property type="evidence" value="ECO:0007669"/>
    <property type="project" value="UniProtKB-ARBA"/>
</dbReference>
<dbReference type="GO" id="GO:0035556">
    <property type="term" value="P:intracellular signal transduction"/>
    <property type="evidence" value="ECO:0007669"/>
    <property type="project" value="InterPro"/>
</dbReference>
<reference evidence="10 11" key="1">
    <citation type="submission" date="2019-02" db="EMBL/GenBank/DDBJ databases">
        <title>Deep-cultivation of Planctomycetes and their phenomic and genomic characterization uncovers novel biology.</title>
        <authorList>
            <person name="Wiegand S."/>
            <person name="Jogler M."/>
            <person name="Boedeker C."/>
            <person name="Pinto D."/>
            <person name="Vollmers J."/>
            <person name="Rivas-Marin E."/>
            <person name="Kohn T."/>
            <person name="Peeters S.H."/>
            <person name="Heuer A."/>
            <person name="Rast P."/>
            <person name="Oberbeckmann S."/>
            <person name="Bunk B."/>
            <person name="Jeske O."/>
            <person name="Meyerdierks A."/>
            <person name="Storesund J.E."/>
            <person name="Kallscheuer N."/>
            <person name="Luecker S."/>
            <person name="Lage O.M."/>
            <person name="Pohl T."/>
            <person name="Merkel B.J."/>
            <person name="Hornburger P."/>
            <person name="Mueller R.-W."/>
            <person name="Bruemmer F."/>
            <person name="Labrenz M."/>
            <person name="Spormann A.M."/>
            <person name="Op den Camp H."/>
            <person name="Overmann J."/>
            <person name="Amann R."/>
            <person name="Jetten M.S.M."/>
            <person name="Mascher T."/>
            <person name="Medema M.H."/>
            <person name="Devos D.P."/>
            <person name="Kaster A.-K."/>
            <person name="Ovreas L."/>
            <person name="Rohde M."/>
            <person name="Galperin M.Y."/>
            <person name="Jogler C."/>
        </authorList>
    </citation>
    <scope>NUCLEOTIDE SEQUENCE [LARGE SCALE GENOMIC DNA]</scope>
    <source>
        <strain evidence="10 11">Mal52</strain>
    </source>
</reference>
<keyword evidence="3 6" id="KW-0547">Nucleotide-binding</keyword>
<evidence type="ECO:0000256" key="5">
    <source>
        <dbReference type="ARBA" id="ARBA00022840"/>
    </source>
</evidence>
<evidence type="ECO:0000256" key="2">
    <source>
        <dbReference type="ARBA" id="ARBA00022679"/>
    </source>
</evidence>
<gene>
    <name evidence="10" type="primary">stkP_6</name>
    <name evidence="10" type="ORF">Mal52_53330</name>
</gene>